<gene>
    <name evidence="10" type="ORF">DVS28_a2985</name>
</gene>
<evidence type="ECO:0000256" key="4">
    <source>
        <dbReference type="ARBA" id="ARBA00022475"/>
    </source>
</evidence>
<dbReference type="GO" id="GO:0140359">
    <property type="term" value="F:ABC-type transporter activity"/>
    <property type="evidence" value="ECO:0007669"/>
    <property type="project" value="InterPro"/>
</dbReference>
<dbReference type="OrthoDB" id="9776218at2"/>
<keyword evidence="5 8" id="KW-0812">Transmembrane</keyword>
<dbReference type="InterPro" id="IPR051449">
    <property type="entry name" value="ABC-2_transporter_component"/>
</dbReference>
<comment type="subcellular location">
    <subcellularLocation>
        <location evidence="1">Cell membrane</location>
        <topology evidence="1">Multi-pass membrane protein</topology>
    </subcellularLocation>
</comment>
<dbReference type="PROSITE" id="PS51012">
    <property type="entry name" value="ABC_TM2"/>
    <property type="match status" value="1"/>
</dbReference>
<dbReference type="KEGG" id="euz:DVS28_a2985"/>
<dbReference type="Proteomes" id="UP000264006">
    <property type="component" value="Chromosome"/>
</dbReference>
<dbReference type="Pfam" id="PF12698">
    <property type="entry name" value="ABC2_membrane_3"/>
    <property type="match status" value="1"/>
</dbReference>
<keyword evidence="4" id="KW-1003">Cell membrane</keyword>
<keyword evidence="6 8" id="KW-1133">Transmembrane helix</keyword>
<keyword evidence="7 8" id="KW-0472">Membrane</keyword>
<feature type="domain" description="ABC transmembrane type-2" evidence="9">
    <location>
        <begin position="89"/>
        <end position="320"/>
    </location>
</feature>
<protein>
    <submittedName>
        <fullName evidence="10">ABC-type multidrug transport system, permease component</fullName>
    </submittedName>
</protein>
<evidence type="ECO:0000256" key="3">
    <source>
        <dbReference type="ARBA" id="ARBA00022448"/>
    </source>
</evidence>
<comment type="similarity">
    <text evidence="2">Belongs to the ABC-2 integral membrane protein family.</text>
</comment>
<dbReference type="GO" id="GO:0005886">
    <property type="term" value="C:plasma membrane"/>
    <property type="evidence" value="ECO:0007669"/>
    <property type="project" value="UniProtKB-SubCell"/>
</dbReference>
<name>A0A346XZL7_9ACTN</name>
<proteinExistence type="inferred from homology"/>
<dbReference type="InterPro" id="IPR013525">
    <property type="entry name" value="ABC2_TM"/>
</dbReference>
<evidence type="ECO:0000256" key="1">
    <source>
        <dbReference type="ARBA" id="ARBA00004651"/>
    </source>
</evidence>
<reference evidence="10 11" key="1">
    <citation type="submission" date="2018-09" db="EMBL/GenBank/DDBJ databases">
        <title>Complete genome sequence of Euzebya sp. DY32-46 isolated from seawater of Pacific Ocean.</title>
        <authorList>
            <person name="Xu L."/>
            <person name="Wu Y.-H."/>
            <person name="Xu X.-W."/>
        </authorList>
    </citation>
    <scope>NUCLEOTIDE SEQUENCE [LARGE SCALE GENOMIC DNA]</scope>
    <source>
        <strain evidence="10 11">DY32-46</strain>
    </source>
</reference>
<organism evidence="10 11">
    <name type="scientific">Euzebya pacifica</name>
    <dbReference type="NCBI Taxonomy" id="1608957"/>
    <lineage>
        <taxon>Bacteria</taxon>
        <taxon>Bacillati</taxon>
        <taxon>Actinomycetota</taxon>
        <taxon>Nitriliruptoria</taxon>
        <taxon>Euzebyales</taxon>
    </lineage>
</organism>
<evidence type="ECO:0000259" key="9">
    <source>
        <dbReference type="PROSITE" id="PS51012"/>
    </source>
</evidence>
<dbReference type="InterPro" id="IPR047817">
    <property type="entry name" value="ABC2_TM_bact-type"/>
</dbReference>
<dbReference type="RefSeq" id="WP_114592122.1">
    <property type="nucleotide sequence ID" value="NZ_CP031165.1"/>
</dbReference>
<keyword evidence="11" id="KW-1185">Reference proteome</keyword>
<feature type="transmembrane region" description="Helical" evidence="8">
    <location>
        <begin position="128"/>
        <end position="151"/>
    </location>
</feature>
<dbReference type="EMBL" id="CP031165">
    <property type="protein sequence ID" value="AXV07664.1"/>
    <property type="molecule type" value="Genomic_DNA"/>
</dbReference>
<evidence type="ECO:0000256" key="2">
    <source>
        <dbReference type="ARBA" id="ARBA00007783"/>
    </source>
</evidence>
<feature type="transmembrane region" description="Helical" evidence="8">
    <location>
        <begin position="241"/>
        <end position="259"/>
    </location>
</feature>
<feature type="transmembrane region" description="Helical" evidence="8">
    <location>
        <begin position="16"/>
        <end position="34"/>
    </location>
</feature>
<dbReference type="AlphaFoldDB" id="A0A346XZL7"/>
<evidence type="ECO:0000256" key="8">
    <source>
        <dbReference type="SAM" id="Phobius"/>
    </source>
</evidence>
<dbReference type="PANTHER" id="PTHR30294:SF29">
    <property type="entry name" value="MULTIDRUG ABC TRANSPORTER PERMEASE YBHS-RELATED"/>
    <property type="match status" value="1"/>
</dbReference>
<accession>A0A346XZL7</accession>
<dbReference type="PANTHER" id="PTHR30294">
    <property type="entry name" value="MEMBRANE COMPONENT OF ABC TRANSPORTER YHHJ-RELATED"/>
    <property type="match status" value="1"/>
</dbReference>
<feature type="transmembrane region" description="Helical" evidence="8">
    <location>
        <begin position="295"/>
        <end position="314"/>
    </location>
</feature>
<evidence type="ECO:0000313" key="11">
    <source>
        <dbReference type="Proteomes" id="UP000264006"/>
    </source>
</evidence>
<feature type="transmembrane region" description="Helical" evidence="8">
    <location>
        <begin position="208"/>
        <end position="229"/>
    </location>
</feature>
<keyword evidence="3" id="KW-0813">Transport</keyword>
<evidence type="ECO:0000256" key="5">
    <source>
        <dbReference type="ARBA" id="ARBA00022692"/>
    </source>
</evidence>
<evidence type="ECO:0000313" key="10">
    <source>
        <dbReference type="EMBL" id="AXV07664.1"/>
    </source>
</evidence>
<evidence type="ECO:0000256" key="7">
    <source>
        <dbReference type="ARBA" id="ARBA00023136"/>
    </source>
</evidence>
<evidence type="ECO:0000256" key="6">
    <source>
        <dbReference type="ARBA" id="ARBA00022989"/>
    </source>
</evidence>
<feature type="transmembrane region" description="Helical" evidence="8">
    <location>
        <begin position="177"/>
        <end position="202"/>
    </location>
</feature>
<sequence length="326" mass="34589">MIRKEFEQLRRDRRTVAMLVAVPLLMLVVFGYAARFDVETVRTAVLGQAPPAGALSAAFDILETVPADADPVDVLRRNDIDAVLIPSEDRVLVDGTNLFAGQLVQRLTATSPLQAEVLFNPDLDTTTVMVPALVGLIMLFIGALATSLGVVRERQTGTMEQLAVMPFSPTDLFVGKLAPYLAIAVLDLLVIVGVGLLVFSVPFVGSPLLFAAGAGLFLFVALSLGVLISTVSDNQGQAVQLALMVLLPQVMLSGLIFPIESMAGPLQVVARVLPLTWFNEIARGVMIRGAGMAEVWVPMVVLVGMGGVVFLAAIRRFGRVLTGGAA</sequence>